<evidence type="ECO:0000313" key="1">
    <source>
        <dbReference type="EMBL" id="CAB4622280.1"/>
    </source>
</evidence>
<reference evidence="1" key="1">
    <citation type="submission" date="2020-05" db="EMBL/GenBank/DDBJ databases">
        <authorList>
            <person name="Chiriac C."/>
            <person name="Salcher M."/>
            <person name="Ghai R."/>
            <person name="Kavagutti S V."/>
        </authorList>
    </citation>
    <scope>NUCLEOTIDE SEQUENCE</scope>
</reference>
<proteinExistence type="predicted"/>
<gene>
    <name evidence="1" type="ORF">UFOPK1889_00989</name>
</gene>
<accession>A0A6J6I9D4</accession>
<sequence length="33" mass="3500">MMTIAHLFSVRARASSAANHVVCTDVAEQPAKS</sequence>
<organism evidence="1">
    <name type="scientific">freshwater metagenome</name>
    <dbReference type="NCBI Taxonomy" id="449393"/>
    <lineage>
        <taxon>unclassified sequences</taxon>
        <taxon>metagenomes</taxon>
        <taxon>ecological metagenomes</taxon>
    </lineage>
</organism>
<name>A0A6J6I9D4_9ZZZZ</name>
<dbReference type="AlphaFoldDB" id="A0A6J6I9D4"/>
<dbReference type="EMBL" id="CAEZUZ010000184">
    <property type="protein sequence ID" value="CAB4622280.1"/>
    <property type="molecule type" value="Genomic_DNA"/>
</dbReference>
<protein>
    <submittedName>
        <fullName evidence="1">Unannotated protein</fullName>
    </submittedName>
</protein>